<reference evidence="2" key="1">
    <citation type="submission" date="2025-08" db="UniProtKB">
        <authorList>
            <consortium name="RefSeq"/>
        </authorList>
    </citation>
    <scope>IDENTIFICATION</scope>
</reference>
<accession>A0A6P5PED6</accession>
<evidence type="ECO:0000313" key="1">
    <source>
        <dbReference type="Proteomes" id="UP000515126"/>
    </source>
</evidence>
<gene>
    <name evidence="2" type="primary">LOC110290685</name>
</gene>
<organism evidence="1 2">
    <name type="scientific">Mus caroli</name>
    <name type="common">Ryukyu mouse</name>
    <name type="synonym">Ricefield mouse</name>
    <dbReference type="NCBI Taxonomy" id="10089"/>
    <lineage>
        <taxon>Eukaryota</taxon>
        <taxon>Metazoa</taxon>
        <taxon>Chordata</taxon>
        <taxon>Craniata</taxon>
        <taxon>Vertebrata</taxon>
        <taxon>Euteleostomi</taxon>
        <taxon>Mammalia</taxon>
        <taxon>Eutheria</taxon>
        <taxon>Euarchontoglires</taxon>
        <taxon>Glires</taxon>
        <taxon>Rodentia</taxon>
        <taxon>Myomorpha</taxon>
        <taxon>Muroidea</taxon>
        <taxon>Muridae</taxon>
        <taxon>Murinae</taxon>
        <taxon>Mus</taxon>
        <taxon>Mus</taxon>
    </lineage>
</organism>
<keyword evidence="1" id="KW-1185">Reference proteome</keyword>
<dbReference type="Proteomes" id="UP000515126">
    <property type="component" value="Chromosome 1"/>
</dbReference>
<dbReference type="RefSeq" id="XP_021013002.1">
    <property type="nucleotide sequence ID" value="XM_021157343.1"/>
</dbReference>
<sequence>MLHSGCRIDWSVGWKRPLLKILILVQLLMMNVEELWALAPSPPILSPVAQDAFVLPTMYSGNLSLGLPALPHLDHSINTSGWWNLTDVLCFSFHENSSCVRLISYDRSGDFVQGFALPPPYLQGTQPSQPSTAFGTCGGLLNFTIPMNASREVPSSMAHRTKDCPWMWASEKESLFPLQLPLPWGWCQSLEEETSFSVSSSLTLKSRDFKNWGSTGTSLFADWSLCNKYTCLDFRPFLFLRDSFLFNSSCEWIGFNYNGFSEKVVPLSPAPVCVTFPFVFLVTNSSLAAEEVNCSSERCLLSPCWHGNSSSAVLLRVPFQHRYMKDIFYE</sequence>
<dbReference type="KEGG" id="mcal:110290685"/>
<proteinExistence type="predicted"/>
<protein>
    <submittedName>
        <fullName evidence="2">Uncharacterized protein LOC110290685</fullName>
    </submittedName>
</protein>
<name>A0A6P5PED6_MUSCR</name>
<dbReference type="AlphaFoldDB" id="A0A6P5PED6"/>
<dbReference type="GeneID" id="110290685"/>
<evidence type="ECO:0000313" key="2">
    <source>
        <dbReference type="RefSeq" id="XP_021013002.1"/>
    </source>
</evidence>